<keyword evidence="2" id="KW-1133">Transmembrane helix</keyword>
<dbReference type="AlphaFoldDB" id="A0AAV0AKZ1"/>
<sequence>MASNKIASVDLGATNKSENPFMPPQSNPENESGSGPQSEGRVIEGTAALEDGTPGYPPPAWTESAAIGNGPLPSLIFAIPFPEPISQLQRVKKTPPFLLYSLPRADYKKPPKDENGKRGKEGFIKKVERKWQEEIREGQDIKRGKMQDPSSWKRFKGAVLRSASRGLKWLPDSNVETLSRLPPGKKIGNITIVYPHELDELNGSGVERQPAEIKNGLDAILRRTRKHAIIKTTFDFFVIVPLFLFEINIAYFALQVNGIRKVGTIAKVNKKLAKKNKTIKATKIGSKTSFRRRSKALKKSNSKLFGISKRGSQSQVNEEGANSSTDHQREVPPPRLSQEETTPLRQSEEESTSLQQSQIADAPDIFKVEKSRPGVFQPAIAHLYSVCSLKNPKAFPPRFDVEHLITPLRPDRAMVTDLIDAFKDWVPTEIAMRHNLDPDEVARDLGRCMQKGANEYIRSLKRSKN</sequence>
<dbReference type="EMBL" id="CALTRL010000416">
    <property type="protein sequence ID" value="CAH7668017.1"/>
    <property type="molecule type" value="Genomic_DNA"/>
</dbReference>
<evidence type="ECO:0000256" key="1">
    <source>
        <dbReference type="SAM" id="MobiDB-lite"/>
    </source>
</evidence>
<feature type="region of interest" description="Disordered" evidence="1">
    <location>
        <begin position="1"/>
        <end position="61"/>
    </location>
</feature>
<keyword evidence="2" id="KW-0472">Membrane</keyword>
<reference evidence="3" key="1">
    <citation type="submission" date="2022-06" db="EMBL/GenBank/DDBJ databases">
        <authorList>
            <consortium name="SYNGENTA / RWTH Aachen University"/>
        </authorList>
    </citation>
    <scope>NUCLEOTIDE SEQUENCE</scope>
</reference>
<organism evidence="3 4">
    <name type="scientific">Phakopsora pachyrhizi</name>
    <name type="common">Asian soybean rust disease fungus</name>
    <dbReference type="NCBI Taxonomy" id="170000"/>
    <lineage>
        <taxon>Eukaryota</taxon>
        <taxon>Fungi</taxon>
        <taxon>Dikarya</taxon>
        <taxon>Basidiomycota</taxon>
        <taxon>Pucciniomycotina</taxon>
        <taxon>Pucciniomycetes</taxon>
        <taxon>Pucciniales</taxon>
        <taxon>Phakopsoraceae</taxon>
        <taxon>Phakopsora</taxon>
    </lineage>
</organism>
<feature type="compositionally biased region" description="Polar residues" evidence="1">
    <location>
        <begin position="27"/>
        <end position="37"/>
    </location>
</feature>
<feature type="region of interest" description="Disordered" evidence="1">
    <location>
        <begin position="307"/>
        <end position="360"/>
    </location>
</feature>
<comment type="caution">
    <text evidence="3">The sequence shown here is derived from an EMBL/GenBank/DDBJ whole genome shotgun (WGS) entry which is preliminary data.</text>
</comment>
<gene>
    <name evidence="3" type="ORF">PPACK8108_LOCUS2474</name>
</gene>
<dbReference type="Proteomes" id="UP001153365">
    <property type="component" value="Unassembled WGS sequence"/>
</dbReference>
<accession>A0AAV0AKZ1</accession>
<proteinExistence type="predicted"/>
<evidence type="ECO:0000313" key="4">
    <source>
        <dbReference type="Proteomes" id="UP001153365"/>
    </source>
</evidence>
<name>A0AAV0AKZ1_PHAPC</name>
<keyword evidence="4" id="KW-1185">Reference proteome</keyword>
<protein>
    <submittedName>
        <fullName evidence="3">Uncharacterized protein</fullName>
    </submittedName>
</protein>
<evidence type="ECO:0000256" key="2">
    <source>
        <dbReference type="SAM" id="Phobius"/>
    </source>
</evidence>
<feature type="transmembrane region" description="Helical" evidence="2">
    <location>
        <begin position="232"/>
        <end position="254"/>
    </location>
</feature>
<keyword evidence="2" id="KW-0812">Transmembrane</keyword>
<feature type="compositionally biased region" description="Polar residues" evidence="1">
    <location>
        <begin position="310"/>
        <end position="325"/>
    </location>
</feature>
<evidence type="ECO:0000313" key="3">
    <source>
        <dbReference type="EMBL" id="CAH7668017.1"/>
    </source>
</evidence>